<sequence>MDTHEHAADGKLVTWVLAPRSDPATLDFMCACETFRRHAIVAETGIGKKPELREVTGYGIASVFTLPSNRGKGYARHMMCLLHWVLAPRSVLPFEFPATWGAPPDREIAARRGMGVAQFSVLYSDVGPDFYRACGPERDSRTGGRTSFTFLPDKGVGAFVVQRTMSFTPNLEPVLPSNTWGVLLLPAGASDLGAALAETSLHGLPSFVAWTLDLRTSPRTLVVTRLRANTSTLPRLLNLMKDAARKADVEKIEIWYLPDKLQAVANEQGWKTAERLEHLSAVKWYGRKSEADIDWVFNEKFCWC</sequence>
<proteinExistence type="predicted"/>
<evidence type="ECO:0000313" key="2">
    <source>
        <dbReference type="EMBL" id="OBZ77486.1"/>
    </source>
</evidence>
<gene>
    <name evidence="2" type="ORF">A0H81_02372</name>
</gene>
<name>A0A1C7MM25_GRIFR</name>
<dbReference type="PANTHER" id="PTHR34815:SF2">
    <property type="entry name" value="N-ACETYLTRANSFERASE DOMAIN-CONTAINING PROTEIN"/>
    <property type="match status" value="1"/>
</dbReference>
<reference evidence="2 3" key="1">
    <citation type="submission" date="2016-03" db="EMBL/GenBank/DDBJ databases">
        <title>Whole genome sequencing of Grifola frondosa 9006-11.</title>
        <authorList>
            <person name="Min B."/>
            <person name="Park H."/>
            <person name="Kim J.-G."/>
            <person name="Cho H."/>
            <person name="Oh Y.-L."/>
            <person name="Kong W.-S."/>
            <person name="Choi I.-G."/>
        </authorList>
    </citation>
    <scope>NUCLEOTIDE SEQUENCE [LARGE SCALE GENOMIC DNA]</scope>
    <source>
        <strain evidence="2 3">9006-11</strain>
    </source>
</reference>
<evidence type="ECO:0000259" key="1">
    <source>
        <dbReference type="Pfam" id="PF22998"/>
    </source>
</evidence>
<dbReference type="OrthoDB" id="2020070at2759"/>
<dbReference type="InterPro" id="IPR053013">
    <property type="entry name" value="LAT"/>
</dbReference>
<organism evidence="2 3">
    <name type="scientific">Grifola frondosa</name>
    <name type="common">Maitake</name>
    <name type="synonym">Polyporus frondosus</name>
    <dbReference type="NCBI Taxonomy" id="5627"/>
    <lineage>
        <taxon>Eukaryota</taxon>
        <taxon>Fungi</taxon>
        <taxon>Dikarya</taxon>
        <taxon>Basidiomycota</taxon>
        <taxon>Agaricomycotina</taxon>
        <taxon>Agaricomycetes</taxon>
        <taxon>Polyporales</taxon>
        <taxon>Grifolaceae</taxon>
        <taxon>Grifola</taxon>
    </lineage>
</organism>
<dbReference type="Proteomes" id="UP000092993">
    <property type="component" value="Unassembled WGS sequence"/>
</dbReference>
<accession>A0A1C7MM25</accession>
<dbReference type="Pfam" id="PF22998">
    <property type="entry name" value="GNAT_LYC1-like"/>
    <property type="match status" value="1"/>
</dbReference>
<keyword evidence="3" id="KW-1185">Reference proteome</keyword>
<comment type="caution">
    <text evidence="2">The sequence shown here is derived from an EMBL/GenBank/DDBJ whole genome shotgun (WGS) entry which is preliminary data.</text>
</comment>
<dbReference type="InterPro" id="IPR055100">
    <property type="entry name" value="GNAT_LYC1-like"/>
</dbReference>
<dbReference type="STRING" id="5627.A0A1C7MM25"/>
<feature type="domain" description="LYC1 C-terminal" evidence="1">
    <location>
        <begin position="140"/>
        <end position="304"/>
    </location>
</feature>
<evidence type="ECO:0000313" key="3">
    <source>
        <dbReference type="Proteomes" id="UP000092993"/>
    </source>
</evidence>
<dbReference type="OMA" id="RERFEWI"/>
<dbReference type="EMBL" id="LUGG01000002">
    <property type="protein sequence ID" value="OBZ77486.1"/>
    <property type="molecule type" value="Genomic_DNA"/>
</dbReference>
<dbReference type="AlphaFoldDB" id="A0A1C7MM25"/>
<dbReference type="PANTHER" id="PTHR34815">
    <property type="entry name" value="LYSINE ACETYLTRANSFERASE"/>
    <property type="match status" value="1"/>
</dbReference>
<dbReference type="Gene3D" id="3.40.630.30">
    <property type="match status" value="1"/>
</dbReference>
<protein>
    <recommendedName>
        <fullName evidence="1">LYC1 C-terminal domain-containing protein</fullName>
    </recommendedName>
</protein>